<name>A0A811KKY9_9BILA</name>
<evidence type="ECO:0000256" key="5">
    <source>
        <dbReference type="ARBA" id="ARBA00022989"/>
    </source>
</evidence>
<feature type="transmembrane region" description="Helical" evidence="8">
    <location>
        <begin position="81"/>
        <end position="100"/>
    </location>
</feature>
<dbReference type="GO" id="GO:0016020">
    <property type="term" value="C:membrane"/>
    <property type="evidence" value="ECO:0007669"/>
    <property type="project" value="UniProtKB-SubCell"/>
</dbReference>
<comment type="similarity">
    <text evidence="2">Belongs to the major facilitator superfamily. Proton-dependent oligopeptide transporter (POT/PTR) (TC 2.A.17) family.</text>
</comment>
<dbReference type="SUPFAM" id="SSF103473">
    <property type="entry name" value="MFS general substrate transporter"/>
    <property type="match status" value="1"/>
</dbReference>
<keyword evidence="4" id="KW-0571">Peptide transport</keyword>
<keyword evidence="4" id="KW-0653">Protein transport</keyword>
<keyword evidence="6 8" id="KW-0472">Membrane</keyword>
<dbReference type="PROSITE" id="PS01022">
    <property type="entry name" value="PTR2_1"/>
    <property type="match status" value="1"/>
</dbReference>
<feature type="region of interest" description="Disordered" evidence="7">
    <location>
        <begin position="1"/>
        <end position="25"/>
    </location>
</feature>
<dbReference type="EMBL" id="CAJFCW020000003">
    <property type="protein sequence ID" value="CAG9105360.1"/>
    <property type="molecule type" value="Genomic_DNA"/>
</dbReference>
<gene>
    <name evidence="9" type="ORF">BOKJ2_LOCUS6445</name>
</gene>
<dbReference type="InterPro" id="IPR036259">
    <property type="entry name" value="MFS_trans_sf"/>
</dbReference>
<evidence type="ECO:0000313" key="10">
    <source>
        <dbReference type="Proteomes" id="UP000614601"/>
    </source>
</evidence>
<dbReference type="Proteomes" id="UP000783686">
    <property type="component" value="Unassembled WGS sequence"/>
</dbReference>
<evidence type="ECO:0008006" key="11">
    <source>
        <dbReference type="Google" id="ProtNLM"/>
    </source>
</evidence>
<dbReference type="AlphaFoldDB" id="A0A811KKY9"/>
<comment type="caution">
    <text evidence="9">The sequence shown here is derived from an EMBL/GenBank/DDBJ whole genome shotgun (WGS) entry which is preliminary data.</text>
</comment>
<dbReference type="PANTHER" id="PTHR11654">
    <property type="entry name" value="OLIGOPEPTIDE TRANSPORTER-RELATED"/>
    <property type="match status" value="1"/>
</dbReference>
<feature type="transmembrane region" description="Helical" evidence="8">
    <location>
        <begin position="139"/>
        <end position="159"/>
    </location>
</feature>
<dbReference type="Gene3D" id="1.20.1250.20">
    <property type="entry name" value="MFS general substrate transporter like domains"/>
    <property type="match status" value="1"/>
</dbReference>
<dbReference type="GO" id="GO:0006857">
    <property type="term" value="P:oligopeptide transport"/>
    <property type="evidence" value="ECO:0007669"/>
    <property type="project" value="InterPro"/>
</dbReference>
<protein>
    <recommendedName>
        <fullName evidence="11">MFS domain-containing protein</fullName>
    </recommendedName>
</protein>
<proteinExistence type="inferred from homology"/>
<accession>A0A811KKY9</accession>
<keyword evidence="4" id="KW-0813">Transport</keyword>
<sequence length="190" mass="21359">MVKSTDELSTSHSTSSGLRTTKEKPKPAETYGEVVKRWPKITFCIIGNEFCERFSFYGMRTVLTLYLLNVLNFKKDDATTFYSFFTALCYFSPILGSLIADGFIGKFKTIVSVSILYTCGQILLAYSSTNNDKWSLHPYIDFLGLFIIAIGTGGIKPCVSPFGGDQFEKYELKMISLFFSYFTSQSTLAL</sequence>
<dbReference type="InterPro" id="IPR000109">
    <property type="entry name" value="POT_fam"/>
</dbReference>
<dbReference type="Pfam" id="PF00854">
    <property type="entry name" value="PTR2"/>
    <property type="match status" value="1"/>
</dbReference>
<dbReference type="Proteomes" id="UP000614601">
    <property type="component" value="Unassembled WGS sequence"/>
</dbReference>
<evidence type="ECO:0000256" key="1">
    <source>
        <dbReference type="ARBA" id="ARBA00004141"/>
    </source>
</evidence>
<feature type="compositionally biased region" description="Polar residues" evidence="7">
    <location>
        <begin position="7"/>
        <end position="19"/>
    </location>
</feature>
<organism evidence="9 10">
    <name type="scientific">Bursaphelenchus okinawaensis</name>
    <dbReference type="NCBI Taxonomy" id="465554"/>
    <lineage>
        <taxon>Eukaryota</taxon>
        <taxon>Metazoa</taxon>
        <taxon>Ecdysozoa</taxon>
        <taxon>Nematoda</taxon>
        <taxon>Chromadorea</taxon>
        <taxon>Rhabditida</taxon>
        <taxon>Tylenchina</taxon>
        <taxon>Tylenchomorpha</taxon>
        <taxon>Aphelenchoidea</taxon>
        <taxon>Aphelenchoididae</taxon>
        <taxon>Bursaphelenchus</taxon>
    </lineage>
</organism>
<keyword evidence="10" id="KW-1185">Reference proteome</keyword>
<keyword evidence="5 8" id="KW-1133">Transmembrane helix</keyword>
<evidence type="ECO:0000256" key="8">
    <source>
        <dbReference type="SAM" id="Phobius"/>
    </source>
</evidence>
<evidence type="ECO:0000256" key="2">
    <source>
        <dbReference type="ARBA" id="ARBA00005982"/>
    </source>
</evidence>
<evidence type="ECO:0000256" key="7">
    <source>
        <dbReference type="SAM" id="MobiDB-lite"/>
    </source>
</evidence>
<dbReference type="OrthoDB" id="205993at2759"/>
<evidence type="ECO:0000313" key="9">
    <source>
        <dbReference type="EMBL" id="CAD5216142.1"/>
    </source>
</evidence>
<feature type="transmembrane region" description="Helical" evidence="8">
    <location>
        <begin position="107"/>
        <end position="127"/>
    </location>
</feature>
<comment type="subcellular location">
    <subcellularLocation>
        <location evidence="1">Membrane</location>
        <topology evidence="1">Multi-pass membrane protein</topology>
    </subcellularLocation>
</comment>
<dbReference type="InterPro" id="IPR018456">
    <property type="entry name" value="PTR2_symporter_CS"/>
</dbReference>
<dbReference type="EMBL" id="CAJFDH010000003">
    <property type="protein sequence ID" value="CAD5216142.1"/>
    <property type="molecule type" value="Genomic_DNA"/>
</dbReference>
<evidence type="ECO:0000256" key="6">
    <source>
        <dbReference type="ARBA" id="ARBA00023136"/>
    </source>
</evidence>
<evidence type="ECO:0000256" key="4">
    <source>
        <dbReference type="ARBA" id="ARBA00022856"/>
    </source>
</evidence>
<dbReference type="GO" id="GO:0022857">
    <property type="term" value="F:transmembrane transporter activity"/>
    <property type="evidence" value="ECO:0007669"/>
    <property type="project" value="InterPro"/>
</dbReference>
<evidence type="ECO:0000256" key="3">
    <source>
        <dbReference type="ARBA" id="ARBA00022692"/>
    </source>
</evidence>
<keyword evidence="3 8" id="KW-0812">Transmembrane</keyword>
<reference evidence="9" key="1">
    <citation type="submission" date="2020-09" db="EMBL/GenBank/DDBJ databases">
        <authorList>
            <person name="Kikuchi T."/>
        </authorList>
    </citation>
    <scope>NUCLEOTIDE SEQUENCE</scope>
    <source>
        <strain evidence="9">SH1</strain>
    </source>
</reference>